<dbReference type="AlphaFoldDB" id="D9STP6"/>
<dbReference type="eggNOG" id="ENOG502Z8GN">
    <property type="taxonomic scope" value="Bacteria"/>
</dbReference>
<keyword evidence="6" id="KW-0564">Palmitate</keyword>
<evidence type="ECO:0000313" key="10">
    <source>
        <dbReference type="EMBL" id="ADL52780.1"/>
    </source>
</evidence>
<gene>
    <name evidence="10" type="ordered locus">Clocel_3090</name>
</gene>
<dbReference type="GO" id="GO:0009847">
    <property type="term" value="P:spore germination"/>
    <property type="evidence" value="ECO:0007669"/>
    <property type="project" value="InterPro"/>
</dbReference>
<protein>
    <submittedName>
        <fullName evidence="10">Germination protein, Ger(X)C family</fullName>
    </submittedName>
</protein>
<evidence type="ECO:0000256" key="5">
    <source>
        <dbReference type="ARBA" id="ARBA00023136"/>
    </source>
</evidence>
<evidence type="ECO:0000256" key="2">
    <source>
        <dbReference type="ARBA" id="ARBA00007886"/>
    </source>
</evidence>
<dbReference type="EMBL" id="CP002160">
    <property type="protein sequence ID" value="ADL52780.1"/>
    <property type="molecule type" value="Genomic_DNA"/>
</dbReference>
<dbReference type="OrthoDB" id="2569624at2"/>
<evidence type="ECO:0000313" key="11">
    <source>
        <dbReference type="Proteomes" id="UP000002730"/>
    </source>
</evidence>
<feature type="domain" description="Spore germination GerAC-like C-terminal" evidence="8">
    <location>
        <begin position="227"/>
        <end position="391"/>
    </location>
</feature>
<keyword evidence="11" id="KW-1185">Reference proteome</keyword>
<dbReference type="InterPro" id="IPR046953">
    <property type="entry name" value="Spore_GerAC-like_C"/>
</dbReference>
<dbReference type="PANTHER" id="PTHR35789:SF1">
    <property type="entry name" value="SPORE GERMINATION PROTEIN B3"/>
    <property type="match status" value="1"/>
</dbReference>
<dbReference type="HOGENOM" id="CLU_051140_0_2_9"/>
<dbReference type="Pfam" id="PF25198">
    <property type="entry name" value="Spore_GerAC_N"/>
    <property type="match status" value="1"/>
</dbReference>
<keyword evidence="5" id="KW-0472">Membrane</keyword>
<dbReference type="Proteomes" id="UP000002730">
    <property type="component" value="Chromosome"/>
</dbReference>
<proteinExistence type="inferred from homology"/>
<dbReference type="KEGG" id="ccb:Clocel_3090"/>
<keyword evidence="7" id="KW-0449">Lipoprotein</keyword>
<dbReference type="STRING" id="573061.Clocel_3090"/>
<dbReference type="GO" id="GO:0016020">
    <property type="term" value="C:membrane"/>
    <property type="evidence" value="ECO:0007669"/>
    <property type="project" value="UniProtKB-SubCell"/>
</dbReference>
<name>D9STP6_CLOC7</name>
<dbReference type="InterPro" id="IPR038501">
    <property type="entry name" value="Spore_GerAC_C_sf"/>
</dbReference>
<feature type="domain" description="Spore germination protein N-terminal" evidence="9">
    <location>
        <begin position="22"/>
        <end position="216"/>
    </location>
</feature>
<evidence type="ECO:0000256" key="6">
    <source>
        <dbReference type="ARBA" id="ARBA00023139"/>
    </source>
</evidence>
<dbReference type="RefSeq" id="WP_010075876.1">
    <property type="nucleotide sequence ID" value="NC_014393.1"/>
</dbReference>
<sequence>MRKNRLIAGIITVSIFLTGCVDRVEIDRRNIISILGIDIGKEIVKEKEIAEKIDPSDPFAQKEIKKLKITYGFPDVSSLGESKGTQTKVLYFTSEAYSMEDAMVKNTSKSSRKLNYGMERALVISQDIFKYEDTFREVLDYISRNSSINKSMYVIACEGRAEDYIKYKPNAEANLENFISGLMENTQENASIIAVKLNDFITTLDKNGNAILPRIQYDVTKDEVNLTGSILIKDYKVVEELNDLESGVIKLLKGGSGSISKVIYYKGHPLDFTIKKSKTKIKTNTNNPDKLVFDLKLTMEGDISGYYYHDRLEDPNLISDIEKNFNEAIGKECARIMKFKLQDNVVDFVGLSDSIEAFHNPTWIKIKENWDEVYKNSEINISVDTKVKRIGLTK</sequence>
<evidence type="ECO:0000256" key="3">
    <source>
        <dbReference type="ARBA" id="ARBA00022544"/>
    </source>
</evidence>
<dbReference type="PROSITE" id="PS51257">
    <property type="entry name" value="PROKAR_LIPOPROTEIN"/>
    <property type="match status" value="1"/>
</dbReference>
<keyword evidence="4" id="KW-0732">Signal</keyword>
<dbReference type="InterPro" id="IPR057336">
    <property type="entry name" value="GerAC_N"/>
</dbReference>
<evidence type="ECO:0000259" key="9">
    <source>
        <dbReference type="Pfam" id="PF25198"/>
    </source>
</evidence>
<dbReference type="InterPro" id="IPR008844">
    <property type="entry name" value="Spore_GerAC-like"/>
</dbReference>
<reference evidence="10 11" key="1">
    <citation type="submission" date="2010-08" db="EMBL/GenBank/DDBJ databases">
        <title>Complete sequence of Clostridium cellulovorans 743B.</title>
        <authorList>
            <consortium name="US DOE Joint Genome Institute"/>
            <person name="Lucas S."/>
            <person name="Copeland A."/>
            <person name="Lapidus A."/>
            <person name="Cheng J.-F."/>
            <person name="Bruce D."/>
            <person name="Goodwin L."/>
            <person name="Pitluck S."/>
            <person name="Chertkov O."/>
            <person name="Detter J.C."/>
            <person name="Han C."/>
            <person name="Tapia R."/>
            <person name="Land M."/>
            <person name="Hauser L."/>
            <person name="Chang Y.-J."/>
            <person name="Jeffries C."/>
            <person name="Kyrpides N."/>
            <person name="Ivanova N."/>
            <person name="Mikhailova N."/>
            <person name="Hemme C.L."/>
            <person name="Woyke T."/>
        </authorList>
    </citation>
    <scope>NUCLEOTIDE SEQUENCE [LARGE SCALE GENOMIC DNA]</scope>
    <source>
        <strain evidence="11">ATCC 35296 / DSM 3052 / OCM 3 / 743B</strain>
    </source>
</reference>
<dbReference type="PANTHER" id="PTHR35789">
    <property type="entry name" value="SPORE GERMINATION PROTEIN B3"/>
    <property type="match status" value="1"/>
</dbReference>
<accession>D9STP6</accession>
<comment type="subcellular location">
    <subcellularLocation>
        <location evidence="1">Membrane</location>
        <topology evidence="1">Lipid-anchor</topology>
    </subcellularLocation>
</comment>
<dbReference type="Gene3D" id="3.30.300.210">
    <property type="entry name" value="Nutrient germinant receptor protein C, domain 3"/>
    <property type="match status" value="1"/>
</dbReference>
<organism evidence="10 11">
    <name type="scientific">Clostridium cellulovorans (strain ATCC 35296 / DSM 3052 / OCM 3 / 743B)</name>
    <dbReference type="NCBI Taxonomy" id="573061"/>
    <lineage>
        <taxon>Bacteria</taxon>
        <taxon>Bacillati</taxon>
        <taxon>Bacillota</taxon>
        <taxon>Clostridia</taxon>
        <taxon>Eubacteriales</taxon>
        <taxon>Clostridiaceae</taxon>
        <taxon>Clostridium</taxon>
    </lineage>
</organism>
<keyword evidence="3" id="KW-0309">Germination</keyword>
<evidence type="ECO:0000256" key="4">
    <source>
        <dbReference type="ARBA" id="ARBA00022729"/>
    </source>
</evidence>
<evidence type="ECO:0000256" key="7">
    <source>
        <dbReference type="ARBA" id="ARBA00023288"/>
    </source>
</evidence>
<evidence type="ECO:0000259" key="8">
    <source>
        <dbReference type="Pfam" id="PF05504"/>
    </source>
</evidence>
<dbReference type="NCBIfam" id="TIGR02887">
    <property type="entry name" value="spore_ger_x_C"/>
    <property type="match status" value="1"/>
</dbReference>
<dbReference type="Pfam" id="PF05504">
    <property type="entry name" value="Spore_GerAC"/>
    <property type="match status" value="1"/>
</dbReference>
<comment type="similarity">
    <text evidence="2">Belongs to the GerABKC lipoprotein family.</text>
</comment>
<evidence type="ECO:0000256" key="1">
    <source>
        <dbReference type="ARBA" id="ARBA00004635"/>
    </source>
</evidence>